<gene>
    <name evidence="2" type="ORF">MSPICULIGERA_LOCUS14665</name>
</gene>
<evidence type="ECO:0000313" key="3">
    <source>
        <dbReference type="Proteomes" id="UP001177023"/>
    </source>
</evidence>
<dbReference type="Proteomes" id="UP001177023">
    <property type="component" value="Unassembled WGS sequence"/>
</dbReference>
<evidence type="ECO:0008006" key="4">
    <source>
        <dbReference type="Google" id="ProtNLM"/>
    </source>
</evidence>
<keyword evidence="3" id="KW-1185">Reference proteome</keyword>
<organism evidence="2 3">
    <name type="scientific">Mesorhabditis spiculigera</name>
    <dbReference type="NCBI Taxonomy" id="96644"/>
    <lineage>
        <taxon>Eukaryota</taxon>
        <taxon>Metazoa</taxon>
        <taxon>Ecdysozoa</taxon>
        <taxon>Nematoda</taxon>
        <taxon>Chromadorea</taxon>
        <taxon>Rhabditida</taxon>
        <taxon>Rhabditina</taxon>
        <taxon>Rhabditomorpha</taxon>
        <taxon>Rhabditoidea</taxon>
        <taxon>Rhabditidae</taxon>
        <taxon>Mesorhabditinae</taxon>
        <taxon>Mesorhabditis</taxon>
    </lineage>
</organism>
<feature type="compositionally biased region" description="Low complexity" evidence="1">
    <location>
        <begin position="12"/>
        <end position="32"/>
    </location>
</feature>
<comment type="caution">
    <text evidence="2">The sequence shown here is derived from an EMBL/GenBank/DDBJ whole genome shotgun (WGS) entry which is preliminary data.</text>
</comment>
<protein>
    <recommendedName>
        <fullName evidence="4">Cysteine-rich transmembrane CYSTM domain-containing protein</fullName>
    </recommendedName>
</protein>
<feature type="non-terminal residue" evidence="2">
    <location>
        <position position="1"/>
    </location>
</feature>
<dbReference type="AlphaFoldDB" id="A0AA36CW31"/>
<dbReference type="EMBL" id="CATQJA010002643">
    <property type="protein sequence ID" value="CAJ0576371.1"/>
    <property type="molecule type" value="Genomic_DNA"/>
</dbReference>
<sequence>MGYDDRGPYYNQQPGAYPGNYPPNQGYPPQQGYPQPGYNQPQVVVVEQRRQGGNSDGCCAGILAGLCCGCCAFECCDCLMNCCCDC</sequence>
<evidence type="ECO:0000256" key="1">
    <source>
        <dbReference type="SAM" id="MobiDB-lite"/>
    </source>
</evidence>
<feature type="region of interest" description="Disordered" evidence="1">
    <location>
        <begin position="1"/>
        <end position="32"/>
    </location>
</feature>
<accession>A0AA36CW31</accession>
<evidence type="ECO:0000313" key="2">
    <source>
        <dbReference type="EMBL" id="CAJ0576371.1"/>
    </source>
</evidence>
<reference evidence="2" key="1">
    <citation type="submission" date="2023-06" db="EMBL/GenBank/DDBJ databases">
        <authorList>
            <person name="Delattre M."/>
        </authorList>
    </citation>
    <scope>NUCLEOTIDE SEQUENCE</scope>
    <source>
        <strain evidence="2">AF72</strain>
    </source>
</reference>
<name>A0AA36CW31_9BILA</name>
<proteinExistence type="predicted"/>